<name>A0ABV0BB50_9SPHN</name>
<gene>
    <name evidence="4" type="ORF">TPR58_10565</name>
</gene>
<evidence type="ECO:0000313" key="4">
    <source>
        <dbReference type="EMBL" id="MEN3747612.1"/>
    </source>
</evidence>
<organism evidence="4 5">
    <name type="scientific">Sphingomonas rustica</name>
    <dbReference type="NCBI Taxonomy" id="3103142"/>
    <lineage>
        <taxon>Bacteria</taxon>
        <taxon>Pseudomonadati</taxon>
        <taxon>Pseudomonadota</taxon>
        <taxon>Alphaproteobacteria</taxon>
        <taxon>Sphingomonadales</taxon>
        <taxon>Sphingomonadaceae</taxon>
        <taxon>Sphingomonas</taxon>
    </lineage>
</organism>
<protein>
    <submittedName>
        <fullName evidence="4">Glycosyltransferase family 4 protein</fullName>
        <ecNumber evidence="4">2.4.-.-</ecNumber>
    </submittedName>
</protein>
<sequence>MSQESHGRVSMPRPLKVGWAQREYANLRNIIGSPAPNVERVRTGNLFRYPTHALYRAANRLDPLLSNLHWGRRDCDLRHFFNMVSLNHTPWVTTFETALPRWIETRDWATGWGMKLLAGAPCRRLIALSDCTAAFQRAVLADHPDVAAEIEAKIVVLHPPQPVLVEAPKPAPAAGDRIRFVLVGSDFFRKGGAEVLRVFDRLLERGAPVELEIVSTLAHGDYATHTTADDLAAARRLIAKWPDRIRHHVRLSNDAVLDLMRSAHVGLLPTWADTYGYSVLEAQAAGCPVITTNIRALPEINDDRQGWMIPVPRDDRGNGLLATAEARRRFSEVLEAGLEQAVDTILADPASIATKGALALRRIATMHSPQRHGEVLREIYDQALA</sequence>
<keyword evidence="5" id="KW-1185">Reference proteome</keyword>
<proteinExistence type="inferred from homology"/>
<reference evidence="4 5" key="1">
    <citation type="submission" date="2024-05" db="EMBL/GenBank/DDBJ databases">
        <title>Sphingomonas sp. HF-S3 16S ribosomal RNA gene Genome sequencing and assembly.</title>
        <authorList>
            <person name="Lee H."/>
        </authorList>
    </citation>
    <scope>NUCLEOTIDE SEQUENCE [LARGE SCALE GENOMIC DNA]</scope>
    <source>
        <strain evidence="4 5">HF-S3</strain>
    </source>
</reference>
<dbReference type="GO" id="GO:0016757">
    <property type="term" value="F:glycosyltransferase activity"/>
    <property type="evidence" value="ECO:0007669"/>
    <property type="project" value="UniProtKB-KW"/>
</dbReference>
<evidence type="ECO:0000256" key="2">
    <source>
        <dbReference type="ARBA" id="ARBA00022676"/>
    </source>
</evidence>
<dbReference type="RefSeq" id="WP_346246608.1">
    <property type="nucleotide sequence ID" value="NZ_JBDIZK010000005.1"/>
</dbReference>
<evidence type="ECO:0000256" key="1">
    <source>
        <dbReference type="ARBA" id="ARBA00009481"/>
    </source>
</evidence>
<comment type="similarity">
    <text evidence="1">Belongs to the glycosyltransferase group 1 family. Glycosyltransferase 4 subfamily.</text>
</comment>
<comment type="caution">
    <text evidence="4">The sequence shown here is derived from an EMBL/GenBank/DDBJ whole genome shotgun (WGS) entry which is preliminary data.</text>
</comment>
<keyword evidence="3 4" id="KW-0808">Transferase</keyword>
<dbReference type="EMBL" id="JBDIZK010000005">
    <property type="protein sequence ID" value="MEN3747612.1"/>
    <property type="molecule type" value="Genomic_DNA"/>
</dbReference>
<dbReference type="Gene3D" id="3.40.50.2000">
    <property type="entry name" value="Glycogen Phosphorylase B"/>
    <property type="match status" value="1"/>
</dbReference>
<dbReference type="CDD" id="cd03801">
    <property type="entry name" value="GT4_PimA-like"/>
    <property type="match status" value="1"/>
</dbReference>
<dbReference type="Proteomes" id="UP001427805">
    <property type="component" value="Unassembled WGS sequence"/>
</dbReference>
<dbReference type="PANTHER" id="PTHR12526">
    <property type="entry name" value="GLYCOSYLTRANSFERASE"/>
    <property type="match status" value="1"/>
</dbReference>
<keyword evidence="2 4" id="KW-0328">Glycosyltransferase</keyword>
<evidence type="ECO:0000313" key="5">
    <source>
        <dbReference type="Proteomes" id="UP001427805"/>
    </source>
</evidence>
<accession>A0ABV0BB50</accession>
<evidence type="ECO:0000256" key="3">
    <source>
        <dbReference type="ARBA" id="ARBA00022679"/>
    </source>
</evidence>
<dbReference type="EC" id="2.4.-.-" evidence="4"/>
<dbReference type="PANTHER" id="PTHR12526:SF640">
    <property type="entry name" value="COLANIC ACID BIOSYNTHESIS GLYCOSYLTRANSFERASE WCAL-RELATED"/>
    <property type="match status" value="1"/>
</dbReference>
<dbReference type="Pfam" id="PF13692">
    <property type="entry name" value="Glyco_trans_1_4"/>
    <property type="match status" value="1"/>
</dbReference>
<dbReference type="SUPFAM" id="SSF53756">
    <property type="entry name" value="UDP-Glycosyltransferase/glycogen phosphorylase"/>
    <property type="match status" value="1"/>
</dbReference>